<sequence>MGAGASKSAKAAAGSAARKYPTRAPTNTTTARTVAPAQNTATGPTVHPPVQATSEKTEAVLQDGRDPAFASRLSSLGAVQPNPHFSPSSASPFDPQRRTSNAAPHLPPDTMMQSAPQSAFPDPRNNPVLRVLEARQQIAETAEEELREAGRRGFEGRRYVDAGVITLALMRRGKGEPDERIERSLGIRKGRLGILGKGVVGAVAMA</sequence>
<dbReference type="Pfam" id="PF22943">
    <property type="entry name" value="HTH_68"/>
    <property type="match status" value="1"/>
</dbReference>
<feature type="domain" description="Helix-turn-helix" evidence="2">
    <location>
        <begin position="159"/>
        <end position="201"/>
    </location>
</feature>
<protein>
    <recommendedName>
        <fullName evidence="2">Helix-turn-helix domain-containing protein</fullName>
    </recommendedName>
</protein>
<organism evidence="3 4">
    <name type="scientific">Curvularia clavata</name>
    <dbReference type="NCBI Taxonomy" id="95742"/>
    <lineage>
        <taxon>Eukaryota</taxon>
        <taxon>Fungi</taxon>
        <taxon>Dikarya</taxon>
        <taxon>Ascomycota</taxon>
        <taxon>Pezizomycotina</taxon>
        <taxon>Dothideomycetes</taxon>
        <taxon>Pleosporomycetidae</taxon>
        <taxon>Pleosporales</taxon>
        <taxon>Pleosporineae</taxon>
        <taxon>Pleosporaceae</taxon>
        <taxon>Curvularia</taxon>
    </lineage>
</organism>
<keyword evidence="4" id="KW-1185">Reference proteome</keyword>
<dbReference type="VEuPathDB" id="FungiDB:yc1106_09918"/>
<feature type="region of interest" description="Disordered" evidence="1">
    <location>
        <begin position="1"/>
        <end position="123"/>
    </location>
</feature>
<dbReference type="AlphaFoldDB" id="A0A9Q9DY59"/>
<dbReference type="EMBL" id="CP089281">
    <property type="protein sequence ID" value="USP82644.1"/>
    <property type="molecule type" value="Genomic_DNA"/>
</dbReference>
<feature type="compositionally biased region" description="Low complexity" evidence="1">
    <location>
        <begin position="1"/>
        <end position="37"/>
    </location>
</feature>
<evidence type="ECO:0000256" key="1">
    <source>
        <dbReference type="SAM" id="MobiDB-lite"/>
    </source>
</evidence>
<dbReference type="InterPro" id="IPR054448">
    <property type="entry name" value="HTH_put_ascomycetes"/>
</dbReference>
<reference evidence="3" key="1">
    <citation type="submission" date="2021-12" db="EMBL/GenBank/DDBJ databases">
        <title>Curvularia clavata genome.</title>
        <authorList>
            <person name="Cao Y."/>
        </authorList>
    </citation>
    <scope>NUCLEOTIDE SEQUENCE</scope>
    <source>
        <strain evidence="3">Yc1106</strain>
    </source>
</reference>
<evidence type="ECO:0000313" key="4">
    <source>
        <dbReference type="Proteomes" id="UP001056012"/>
    </source>
</evidence>
<proteinExistence type="predicted"/>
<gene>
    <name evidence="3" type="ORF">yc1106_09918</name>
</gene>
<name>A0A9Q9DY59_CURCL</name>
<evidence type="ECO:0000313" key="3">
    <source>
        <dbReference type="EMBL" id="USP82644.1"/>
    </source>
</evidence>
<feature type="compositionally biased region" description="Basic and acidic residues" evidence="1">
    <location>
        <begin position="55"/>
        <end position="66"/>
    </location>
</feature>
<dbReference type="Proteomes" id="UP001056012">
    <property type="component" value="Chromosome 8"/>
</dbReference>
<dbReference type="OrthoDB" id="4085451at2759"/>
<accession>A0A9Q9DY59</accession>
<evidence type="ECO:0000259" key="2">
    <source>
        <dbReference type="Pfam" id="PF22943"/>
    </source>
</evidence>